<reference evidence="4" key="1">
    <citation type="submission" date="2017-02" db="UniProtKB">
        <authorList>
            <consortium name="WormBaseParasite"/>
        </authorList>
    </citation>
    <scope>IDENTIFICATION</scope>
</reference>
<dbReference type="WBParaSite" id="HNAJ_0000870001-mRNA-1">
    <property type="protein sequence ID" value="HNAJ_0000870001-mRNA-1"/>
    <property type="gene ID" value="HNAJ_0000870001"/>
</dbReference>
<dbReference type="EMBL" id="UZAE01012361">
    <property type="protein sequence ID" value="VDO04758.1"/>
    <property type="molecule type" value="Genomic_DNA"/>
</dbReference>
<evidence type="ECO:0000313" key="3">
    <source>
        <dbReference type="Proteomes" id="UP000278807"/>
    </source>
</evidence>
<dbReference type="Proteomes" id="UP000278807">
    <property type="component" value="Unassembled WGS sequence"/>
</dbReference>
<feature type="region of interest" description="Disordered" evidence="1">
    <location>
        <begin position="247"/>
        <end position="369"/>
    </location>
</feature>
<accession>A0A0R3TMX5</accession>
<evidence type="ECO:0000313" key="2">
    <source>
        <dbReference type="EMBL" id="VDO04758.1"/>
    </source>
</evidence>
<evidence type="ECO:0000313" key="4">
    <source>
        <dbReference type="WBParaSite" id="HNAJ_0000870001-mRNA-1"/>
    </source>
</evidence>
<sequence length="487" mass="52799">MSKQEKKGKEKKVKEPPLQVKCPLVKDYAIGKAPKIAEIEAMVSEAEGEKQPFTGTAAKGKVSLKSAVKGKKPPKINFKNVKEARQLSNDNTMVALTSETKKGGNLIMLKCMTGEEAIKFLQLVKAKNQNVKVVKASNKTTNFAEATVAQAPTDTKEPVVTEITAPGPTSPTALVTVTTGDKNNEPSVGSPNYSLEPKRLDSTTSGYIHTYTTRATSPQFDLTSMPSTTLNTVGEVFSVPPLFEDNGDANLSLPPKQSNLQSRSERHRPVPLTDPSYNKSKSRDLRGFASSSSSSASSNDRRHDQKKNQNMRPSIYSLSTSSSSSEANKRSPKSSRIFVQNSRPSYSSSSSSYSSSRGRVSTKYSNKQYNGNNVEAGAVVPTRSLAKRSQSVDLSNFSLMRISTSTRSITNLYSFGVPLPYSTKTSFSHGVYPGSSESSILDEDGTRSDFSYAGSDASDGSFRTGSKHSSYHSNRCKSDQYPSLKVM</sequence>
<dbReference type="OrthoDB" id="10499547at2759"/>
<feature type="region of interest" description="Disordered" evidence="1">
    <location>
        <begin position="433"/>
        <end position="487"/>
    </location>
</feature>
<feature type="compositionally biased region" description="Low complexity" evidence="1">
    <location>
        <begin position="314"/>
        <end position="326"/>
    </location>
</feature>
<proteinExistence type="predicted"/>
<feature type="region of interest" description="Disordered" evidence="1">
    <location>
        <begin position="179"/>
        <end position="200"/>
    </location>
</feature>
<gene>
    <name evidence="2" type="ORF">HNAJ_LOCUS8696</name>
</gene>
<dbReference type="AlphaFoldDB" id="A0A0R3TMX5"/>
<feature type="compositionally biased region" description="Low complexity" evidence="1">
    <location>
        <begin position="289"/>
        <end position="298"/>
    </location>
</feature>
<organism evidence="4">
    <name type="scientific">Rodentolepis nana</name>
    <name type="common">Dwarf tapeworm</name>
    <name type="synonym">Hymenolepis nana</name>
    <dbReference type="NCBI Taxonomy" id="102285"/>
    <lineage>
        <taxon>Eukaryota</taxon>
        <taxon>Metazoa</taxon>
        <taxon>Spiralia</taxon>
        <taxon>Lophotrochozoa</taxon>
        <taxon>Platyhelminthes</taxon>
        <taxon>Cestoda</taxon>
        <taxon>Eucestoda</taxon>
        <taxon>Cyclophyllidea</taxon>
        <taxon>Hymenolepididae</taxon>
        <taxon>Rodentolepis</taxon>
    </lineage>
</organism>
<feature type="compositionally biased region" description="Low complexity" evidence="1">
    <location>
        <begin position="345"/>
        <end position="356"/>
    </location>
</feature>
<evidence type="ECO:0000256" key="1">
    <source>
        <dbReference type="SAM" id="MobiDB-lite"/>
    </source>
</evidence>
<feature type="compositionally biased region" description="Polar residues" evidence="1">
    <location>
        <begin position="179"/>
        <end position="193"/>
    </location>
</feature>
<protein>
    <submittedName>
        <fullName evidence="4">DUF5734 domain-containing protein</fullName>
    </submittedName>
</protein>
<reference evidence="2 3" key="2">
    <citation type="submission" date="2018-11" db="EMBL/GenBank/DDBJ databases">
        <authorList>
            <consortium name="Pathogen Informatics"/>
        </authorList>
    </citation>
    <scope>NUCLEOTIDE SEQUENCE [LARGE SCALE GENOMIC DNA]</scope>
</reference>
<keyword evidence="3" id="KW-1185">Reference proteome</keyword>
<name>A0A0R3TMX5_RODNA</name>
<feature type="compositionally biased region" description="Polar residues" evidence="1">
    <location>
        <begin position="357"/>
        <end position="369"/>
    </location>
</feature>